<comment type="caution">
    <text evidence="2">The sequence shown here is derived from an EMBL/GenBank/DDBJ whole genome shotgun (WGS) entry which is preliminary data.</text>
</comment>
<sequence>MEFLKNFTVQSIFVVLILSMLGSCLWGIWKHALEHPNSTISEVFSLPEMKILKSCLFLAFVVIGFYLLYHIYAK</sequence>
<dbReference type="EMBL" id="PQWM01000086">
    <property type="protein sequence ID" value="RDZ05057.1"/>
    <property type="molecule type" value="Genomic_DNA"/>
</dbReference>
<feature type="transmembrane region" description="Helical" evidence="1">
    <location>
        <begin position="12"/>
        <end position="29"/>
    </location>
</feature>
<name>A0A3D8WTB3_PRIMG</name>
<evidence type="ECO:0000313" key="2">
    <source>
        <dbReference type="EMBL" id="RDZ05057.1"/>
    </source>
</evidence>
<dbReference type="Proteomes" id="UP000256519">
    <property type="component" value="Unassembled WGS sequence"/>
</dbReference>
<organism evidence="2 3">
    <name type="scientific">Priestia megaterium</name>
    <name type="common">Bacillus megaterium</name>
    <dbReference type="NCBI Taxonomy" id="1404"/>
    <lineage>
        <taxon>Bacteria</taxon>
        <taxon>Bacillati</taxon>
        <taxon>Bacillota</taxon>
        <taxon>Bacilli</taxon>
        <taxon>Bacillales</taxon>
        <taxon>Bacillaceae</taxon>
        <taxon>Priestia</taxon>
    </lineage>
</organism>
<reference evidence="2" key="1">
    <citation type="journal article" date="2018" name="Appl. Environ. Microbiol.">
        <title>Antimicrobial susceptibility testing and tentative epidemiological cut-off values of five Bacillus species relevant for use as animal feed additives or for plant protection.</title>
        <authorList>
            <person name="Agerso Y."/>
            <person name="Stuer-Lauridsen B."/>
            <person name="Bjerre K."/>
            <person name="Jensen M.G."/>
            <person name="Johansen E."/>
            <person name="Bennedsen M."/>
            <person name="Brockmann E."/>
            <person name="Nielsen B."/>
        </authorList>
    </citation>
    <scope>NUCLEOTIDE SEQUENCE [LARGE SCALE GENOMIC DNA]</scope>
    <source>
        <strain evidence="2">CHCC20162</strain>
    </source>
</reference>
<evidence type="ECO:0000256" key="1">
    <source>
        <dbReference type="SAM" id="Phobius"/>
    </source>
</evidence>
<proteinExistence type="predicted"/>
<feature type="transmembrane region" description="Helical" evidence="1">
    <location>
        <begin position="49"/>
        <end position="69"/>
    </location>
</feature>
<accession>A0A3D8WTB3</accession>
<keyword evidence="1" id="KW-1133">Transmembrane helix</keyword>
<keyword evidence="1" id="KW-0812">Transmembrane</keyword>
<evidence type="ECO:0000313" key="3">
    <source>
        <dbReference type="Proteomes" id="UP000256519"/>
    </source>
</evidence>
<dbReference type="PROSITE" id="PS51257">
    <property type="entry name" value="PROKAR_LIPOPROTEIN"/>
    <property type="match status" value="1"/>
</dbReference>
<gene>
    <name evidence="2" type="ORF">C3744_29940</name>
</gene>
<dbReference type="AlphaFoldDB" id="A0A3D8WTB3"/>
<keyword evidence="1" id="KW-0472">Membrane</keyword>
<protein>
    <submittedName>
        <fullName evidence="2">Uncharacterized protein</fullName>
    </submittedName>
</protein>